<sequence>MEARTESRIMRGIARNREGTTPPEVPMYCVLTRPTGAATVFRDTDHLVSNLEQFRGLSIRIEVTRPGARSISVDIPDEGDWANLTYGSRHVIHDLRSFLEEHEDQRLARVRWAMTREVPTFRQFLQAVAIGLTVVLKGSPSRNDAWHRARYVRNALHLLQEGLLPFGEFRNIVETRPIAVVLRGEARIVDPDTEF</sequence>
<geneLocation type="plasmid" evidence="2 3">
    <name>unnamed1</name>
</geneLocation>
<reference evidence="1" key="1">
    <citation type="journal article" date="2016" name="Biosci. Biotechnol. Biochem.">
        <title>Bioconversion of AHX to AOH by resting cells of Burkholderia contaminans CH-1.</title>
        <authorList>
            <person name="Choi J.H."/>
            <person name="Kikuchi A."/>
            <person name="Pumkaeo P."/>
            <person name="Hirai H."/>
            <person name="Tokuyama S."/>
            <person name="Kawagishi H."/>
        </authorList>
    </citation>
    <scope>NUCLEOTIDE SEQUENCE</scope>
    <source>
        <strain evidence="1">CH-1</strain>
        <plasmid evidence="1">pBC453</plasmid>
    </source>
</reference>
<protein>
    <submittedName>
        <fullName evidence="1">Uncharacterized protein</fullName>
    </submittedName>
</protein>
<geneLocation type="plasmid" evidence="1">
    <name>pBC453</name>
</geneLocation>
<evidence type="ECO:0000313" key="2">
    <source>
        <dbReference type="EMBL" id="WFN23706.1"/>
    </source>
</evidence>
<dbReference type="EMBL" id="CP090643">
    <property type="protein sequence ID" value="WFN23706.1"/>
    <property type="molecule type" value="Genomic_DNA"/>
</dbReference>
<reference evidence="2 3" key="3">
    <citation type="submission" date="2021-12" db="EMBL/GenBank/DDBJ databases">
        <title>Genomic and phenotypic characterization of three Burkholderia contaminans isolates recovered from different sources.</title>
        <authorList>
            <person name="Lopez De Volder A."/>
            <person name="Fan Y."/>
            <person name="Nunvar J."/>
            <person name="Herrera T."/>
            <person name="Timp W."/>
            <person name="Degrossi J."/>
        </authorList>
    </citation>
    <scope>NUCLEOTIDE SEQUENCE [LARGE SCALE GENOMIC DNA]</scope>
    <source>
        <strain evidence="2 3">LMG 23361</strain>
        <plasmid evidence="2 3">unnamed1</plasmid>
    </source>
</reference>
<dbReference type="RefSeq" id="WP_135370882.1">
    <property type="nucleotide sequence ID" value="NZ_AP018360.1"/>
</dbReference>
<proteinExistence type="predicted"/>
<reference evidence="1" key="2">
    <citation type="journal article" date="2017" name="Genome Announc.">
        <title>High-Quality Draft Genome Sequence of Burkholderia contaminans CH-1, a Gram-Negative Bacterium That Metabolizes 2-Azahypoxanthine, a Plant Growth-Regulating Compound.</title>
        <authorList>
            <person name="Choi J.-H."/>
            <person name="Sugiura H."/>
            <person name="Moriuchi R."/>
            <person name="Kawagishi H."/>
            <person name="Dohra H."/>
        </authorList>
    </citation>
    <scope>NUCLEOTIDE SEQUENCE</scope>
    <source>
        <strain evidence="1">CH-1</strain>
        <plasmid evidence="1">pBC453</plasmid>
    </source>
</reference>
<name>A0A286P6K6_9BURK</name>
<gene>
    <name evidence="1" type="ORF">BCCH1_79810</name>
    <name evidence="2" type="ORF">LXE91_39930</name>
</gene>
<organism evidence="1">
    <name type="scientific">Burkholderia contaminans</name>
    <dbReference type="NCBI Taxonomy" id="488447"/>
    <lineage>
        <taxon>Bacteria</taxon>
        <taxon>Pseudomonadati</taxon>
        <taxon>Pseudomonadota</taxon>
        <taxon>Betaproteobacteria</taxon>
        <taxon>Burkholderiales</taxon>
        <taxon>Burkholderiaceae</taxon>
        <taxon>Burkholderia</taxon>
        <taxon>Burkholderia cepacia complex</taxon>
    </lineage>
</organism>
<dbReference type="OrthoDB" id="9888313at2"/>
<dbReference type="EMBL" id="AP018360">
    <property type="protein sequence ID" value="BBA45470.1"/>
    <property type="molecule type" value="Genomic_DNA"/>
</dbReference>
<dbReference type="AlphaFoldDB" id="A0A286P6K6"/>
<accession>A0A286P6K6</accession>
<evidence type="ECO:0000313" key="1">
    <source>
        <dbReference type="EMBL" id="BBA45470.1"/>
    </source>
</evidence>
<keyword evidence="1" id="KW-0614">Plasmid</keyword>
<evidence type="ECO:0000313" key="3">
    <source>
        <dbReference type="Proteomes" id="UP001220209"/>
    </source>
</evidence>
<dbReference type="Proteomes" id="UP001220209">
    <property type="component" value="Plasmid unnamed1"/>
</dbReference>